<feature type="signal peptide" evidence="1">
    <location>
        <begin position="1"/>
        <end position="20"/>
    </location>
</feature>
<feature type="chain" id="PRO_5046591089" evidence="1">
    <location>
        <begin position="21"/>
        <end position="163"/>
    </location>
</feature>
<reference evidence="2 3" key="1">
    <citation type="journal article" date="2023" name="Plants (Basel)">
        <title>Bridging the Gap: Combining Genomics and Transcriptomics Approaches to Understand Stylosanthes scabra, an Orphan Legume from the Brazilian Caatinga.</title>
        <authorList>
            <person name="Ferreira-Neto J.R.C."/>
            <person name="da Silva M.D."/>
            <person name="Binneck E."/>
            <person name="de Melo N.F."/>
            <person name="da Silva R.H."/>
            <person name="de Melo A.L.T.M."/>
            <person name="Pandolfi V."/>
            <person name="Bustamante F.O."/>
            <person name="Brasileiro-Vidal A.C."/>
            <person name="Benko-Iseppon A.M."/>
        </authorList>
    </citation>
    <scope>NUCLEOTIDE SEQUENCE [LARGE SCALE GENOMIC DNA]</scope>
    <source>
        <tissue evidence="2">Leaves</tissue>
    </source>
</reference>
<protein>
    <submittedName>
        <fullName evidence="2">Uncharacterized protein</fullName>
    </submittedName>
</protein>
<name>A0ABU6UYG1_9FABA</name>
<evidence type="ECO:0000313" key="3">
    <source>
        <dbReference type="Proteomes" id="UP001341840"/>
    </source>
</evidence>
<gene>
    <name evidence="2" type="ORF">PIB30_096286</name>
</gene>
<keyword evidence="3" id="KW-1185">Reference proteome</keyword>
<evidence type="ECO:0000313" key="2">
    <source>
        <dbReference type="EMBL" id="MED6165088.1"/>
    </source>
</evidence>
<accession>A0ABU6UYG1</accession>
<evidence type="ECO:0000256" key="1">
    <source>
        <dbReference type="SAM" id="SignalP"/>
    </source>
</evidence>
<sequence>MSSLAFLMPFQSLWVRLVLSTGTETRRLRLSIVFVEQRLEPKFQSQSPEFQYFQYLQIGGTAKIGAKVAKESARNEKITKKRLKAKFSAYAYAPRLICKRIAMTWAARPSWNRTLCRVVILCLGYGLKCADDLSCRSRRATNGRNEVSFEAVNATPVPIMGGP</sequence>
<keyword evidence="1" id="KW-0732">Signal</keyword>
<dbReference type="Proteomes" id="UP001341840">
    <property type="component" value="Unassembled WGS sequence"/>
</dbReference>
<dbReference type="EMBL" id="JASCZI010123099">
    <property type="protein sequence ID" value="MED6165088.1"/>
    <property type="molecule type" value="Genomic_DNA"/>
</dbReference>
<comment type="caution">
    <text evidence="2">The sequence shown here is derived from an EMBL/GenBank/DDBJ whole genome shotgun (WGS) entry which is preliminary data.</text>
</comment>
<proteinExistence type="predicted"/>
<organism evidence="2 3">
    <name type="scientific">Stylosanthes scabra</name>
    <dbReference type="NCBI Taxonomy" id="79078"/>
    <lineage>
        <taxon>Eukaryota</taxon>
        <taxon>Viridiplantae</taxon>
        <taxon>Streptophyta</taxon>
        <taxon>Embryophyta</taxon>
        <taxon>Tracheophyta</taxon>
        <taxon>Spermatophyta</taxon>
        <taxon>Magnoliopsida</taxon>
        <taxon>eudicotyledons</taxon>
        <taxon>Gunneridae</taxon>
        <taxon>Pentapetalae</taxon>
        <taxon>rosids</taxon>
        <taxon>fabids</taxon>
        <taxon>Fabales</taxon>
        <taxon>Fabaceae</taxon>
        <taxon>Papilionoideae</taxon>
        <taxon>50 kb inversion clade</taxon>
        <taxon>dalbergioids sensu lato</taxon>
        <taxon>Dalbergieae</taxon>
        <taxon>Pterocarpus clade</taxon>
        <taxon>Stylosanthes</taxon>
    </lineage>
</organism>